<dbReference type="Proteomes" id="UP001206595">
    <property type="component" value="Unassembled WGS sequence"/>
</dbReference>
<feature type="signal peptide" evidence="1">
    <location>
        <begin position="1"/>
        <end position="24"/>
    </location>
</feature>
<dbReference type="RefSeq" id="XP_051447701.1">
    <property type="nucleotide sequence ID" value="XM_051586568.1"/>
</dbReference>
<accession>A0AAD5EFZ0</accession>
<evidence type="ECO:0000313" key="3">
    <source>
        <dbReference type="Proteomes" id="UP001206595"/>
    </source>
</evidence>
<protein>
    <recommendedName>
        <fullName evidence="4">Secreted protein</fullName>
    </recommendedName>
</protein>
<feature type="chain" id="PRO_5042151562" description="Secreted protein" evidence="1">
    <location>
        <begin position="25"/>
        <end position="81"/>
    </location>
</feature>
<comment type="caution">
    <text evidence="2">The sequence shown here is derived from an EMBL/GenBank/DDBJ whole genome shotgun (WGS) entry which is preliminary data.</text>
</comment>
<reference evidence="2" key="1">
    <citation type="submission" date="2021-06" db="EMBL/GenBank/DDBJ databases">
        <authorList>
            <consortium name="DOE Joint Genome Institute"/>
            <person name="Mondo S.J."/>
            <person name="Amses K.R."/>
            <person name="Simmons D.R."/>
            <person name="Longcore J.E."/>
            <person name="Seto K."/>
            <person name="Alves G.H."/>
            <person name="Bonds A.E."/>
            <person name="Quandt C.A."/>
            <person name="Davis W.J."/>
            <person name="Chang Y."/>
            <person name="Letcher P.M."/>
            <person name="Powell M.J."/>
            <person name="Kuo A."/>
            <person name="Labutti K."/>
            <person name="Pangilinan J."/>
            <person name="Andreopoulos W."/>
            <person name="Tritt A."/>
            <person name="Riley R."/>
            <person name="Hundley H."/>
            <person name="Johnson J."/>
            <person name="Lipzen A."/>
            <person name="Barry K."/>
            <person name="Berbee M.L."/>
            <person name="Buchler N.E."/>
            <person name="Grigoriev I.V."/>
            <person name="Spatafora J.W."/>
            <person name="Stajich J.E."/>
            <person name="James T.Y."/>
        </authorList>
    </citation>
    <scope>NUCLEOTIDE SEQUENCE</scope>
    <source>
        <strain evidence="2">AG</strain>
    </source>
</reference>
<proteinExistence type="predicted"/>
<reference evidence="2" key="2">
    <citation type="journal article" date="2022" name="Proc. Natl. Acad. Sci. U.S.A.">
        <title>Diploid-dominant life cycles characterize the early evolution of Fungi.</title>
        <authorList>
            <person name="Amses K.R."/>
            <person name="Simmons D.R."/>
            <person name="Longcore J.E."/>
            <person name="Mondo S.J."/>
            <person name="Seto K."/>
            <person name="Jeronimo G.H."/>
            <person name="Bonds A.E."/>
            <person name="Quandt C.A."/>
            <person name="Davis W.J."/>
            <person name="Chang Y."/>
            <person name="Federici B.A."/>
            <person name="Kuo A."/>
            <person name="LaButti K."/>
            <person name="Pangilinan J."/>
            <person name="Andreopoulos W."/>
            <person name="Tritt A."/>
            <person name="Riley R."/>
            <person name="Hundley H."/>
            <person name="Johnson J."/>
            <person name="Lipzen A."/>
            <person name="Barry K."/>
            <person name="Lang B.F."/>
            <person name="Cuomo C.A."/>
            <person name="Buchler N.E."/>
            <person name="Grigoriev I.V."/>
            <person name="Spatafora J.W."/>
            <person name="Stajich J.E."/>
            <person name="James T.Y."/>
        </authorList>
    </citation>
    <scope>NUCLEOTIDE SEQUENCE</scope>
    <source>
        <strain evidence="2">AG</strain>
    </source>
</reference>
<dbReference type="AlphaFoldDB" id="A0AAD5EFZ0"/>
<dbReference type="GeneID" id="75911916"/>
<sequence length="81" mass="9094">MAADSLMPIIWILLGFMKPFGVLESSVPPGPVDPPANIDCMEARLEFNDRPNRHFSQIKRCTYLLAVRSELVDLGSQYVKS</sequence>
<organism evidence="2 3">
    <name type="scientific">Umbelopsis ramanniana AG</name>
    <dbReference type="NCBI Taxonomy" id="1314678"/>
    <lineage>
        <taxon>Eukaryota</taxon>
        <taxon>Fungi</taxon>
        <taxon>Fungi incertae sedis</taxon>
        <taxon>Mucoromycota</taxon>
        <taxon>Mucoromycotina</taxon>
        <taxon>Umbelopsidomycetes</taxon>
        <taxon>Umbelopsidales</taxon>
        <taxon>Umbelopsidaceae</taxon>
        <taxon>Umbelopsis</taxon>
    </lineage>
</organism>
<evidence type="ECO:0000256" key="1">
    <source>
        <dbReference type="SAM" id="SignalP"/>
    </source>
</evidence>
<evidence type="ECO:0000313" key="2">
    <source>
        <dbReference type="EMBL" id="KAI8582697.1"/>
    </source>
</evidence>
<dbReference type="EMBL" id="MU620899">
    <property type="protein sequence ID" value="KAI8582697.1"/>
    <property type="molecule type" value="Genomic_DNA"/>
</dbReference>
<evidence type="ECO:0008006" key="4">
    <source>
        <dbReference type="Google" id="ProtNLM"/>
    </source>
</evidence>
<name>A0AAD5EFZ0_UMBRA</name>
<gene>
    <name evidence="2" type="ORF">K450DRAFT_226462</name>
</gene>
<keyword evidence="1" id="KW-0732">Signal</keyword>
<keyword evidence="3" id="KW-1185">Reference proteome</keyword>